<evidence type="ECO:0000256" key="4">
    <source>
        <dbReference type="ARBA" id="ARBA00022643"/>
    </source>
</evidence>
<evidence type="ECO:0000256" key="2">
    <source>
        <dbReference type="ARBA" id="ARBA00007118"/>
    </source>
</evidence>
<comment type="cofactor">
    <cofactor evidence="1 8">
        <name>FMN</name>
        <dbReference type="ChEBI" id="CHEBI:58210"/>
    </cofactor>
</comment>
<dbReference type="InterPro" id="IPR029479">
    <property type="entry name" value="Nitroreductase"/>
</dbReference>
<evidence type="ECO:0000259" key="9">
    <source>
        <dbReference type="Pfam" id="PF00881"/>
    </source>
</evidence>
<reference evidence="11" key="1">
    <citation type="journal article" date="2019" name="Int. J. Syst. Evol. Microbiol.">
        <title>The Global Catalogue of Microorganisms (GCM) 10K type strain sequencing project: providing services to taxonomists for standard genome sequencing and annotation.</title>
        <authorList>
            <consortium name="The Broad Institute Genomics Platform"/>
            <consortium name="The Broad Institute Genome Sequencing Center for Infectious Disease"/>
            <person name="Wu L."/>
            <person name="Ma J."/>
        </authorList>
    </citation>
    <scope>NUCLEOTIDE SEQUENCE [LARGE SCALE GENOMIC DNA]</scope>
    <source>
        <strain evidence="11">JCM 16545</strain>
    </source>
</reference>
<accession>A0ABW5E2J5</accession>
<organism evidence="10 11">
    <name type="scientific">Rubritalea spongiae</name>
    <dbReference type="NCBI Taxonomy" id="430797"/>
    <lineage>
        <taxon>Bacteria</taxon>
        <taxon>Pseudomonadati</taxon>
        <taxon>Verrucomicrobiota</taxon>
        <taxon>Verrucomicrobiia</taxon>
        <taxon>Verrucomicrobiales</taxon>
        <taxon>Rubritaleaceae</taxon>
        <taxon>Rubritalea</taxon>
    </lineage>
</organism>
<dbReference type="Gene3D" id="3.40.109.10">
    <property type="entry name" value="NADH Oxidase"/>
    <property type="match status" value="1"/>
</dbReference>
<dbReference type="EC" id="1.-.-.-" evidence="8"/>
<evidence type="ECO:0000256" key="5">
    <source>
        <dbReference type="ARBA" id="ARBA00022857"/>
    </source>
</evidence>
<evidence type="ECO:0000256" key="3">
    <source>
        <dbReference type="ARBA" id="ARBA00022630"/>
    </source>
</evidence>
<dbReference type="EMBL" id="JBHUJC010000011">
    <property type="protein sequence ID" value="MFD2275645.1"/>
    <property type="molecule type" value="Genomic_DNA"/>
</dbReference>
<dbReference type="CDD" id="cd02135">
    <property type="entry name" value="YdjA-like"/>
    <property type="match status" value="1"/>
</dbReference>
<feature type="domain" description="Nitroreductase" evidence="9">
    <location>
        <begin position="10"/>
        <end position="172"/>
    </location>
</feature>
<proteinExistence type="inferred from homology"/>
<evidence type="ECO:0000256" key="7">
    <source>
        <dbReference type="ARBA" id="ARBA00023027"/>
    </source>
</evidence>
<protein>
    <recommendedName>
        <fullName evidence="8">Putative NAD(P)H nitroreductase</fullName>
        <ecNumber evidence="8">1.-.-.-</ecNumber>
    </recommendedName>
</protein>
<evidence type="ECO:0000256" key="1">
    <source>
        <dbReference type="ARBA" id="ARBA00001917"/>
    </source>
</evidence>
<keyword evidence="3 8" id="KW-0285">Flavoprotein</keyword>
<sequence>MQIDEVSKLIAKRRSIKPATMDADREISHELWQKLFEAANWAPNHRLTEPWRFTVFAGDARKEVGEALQVAYKEATPESEFQEIKYEKMAKNPFMAHAVVAIVMERDPKESVPEVEEVAAVASAVQNLHLAASSVGLGVFWSSPPATYAESFANFLGLKEGSRCLGLLYVGWPKEGTTWPTRKGSDAMAKVVFK</sequence>
<dbReference type="SUPFAM" id="SSF55469">
    <property type="entry name" value="FMN-dependent nitroreductase-like"/>
    <property type="match status" value="1"/>
</dbReference>
<dbReference type="PIRSF" id="PIRSF000232">
    <property type="entry name" value="YdjA"/>
    <property type="match status" value="1"/>
</dbReference>
<keyword evidence="6 8" id="KW-0560">Oxidoreductase</keyword>
<dbReference type="InterPro" id="IPR000415">
    <property type="entry name" value="Nitroreductase-like"/>
</dbReference>
<evidence type="ECO:0000256" key="6">
    <source>
        <dbReference type="ARBA" id="ARBA00023002"/>
    </source>
</evidence>
<comment type="caution">
    <text evidence="10">The sequence shown here is derived from an EMBL/GenBank/DDBJ whole genome shotgun (WGS) entry which is preliminary data.</text>
</comment>
<dbReference type="PANTHER" id="PTHR43821:SF1">
    <property type="entry name" value="NAD(P)H NITROREDUCTASE YDJA-RELATED"/>
    <property type="match status" value="1"/>
</dbReference>
<gene>
    <name evidence="10" type="ORF">ACFSQZ_04110</name>
</gene>
<name>A0ABW5E2J5_9BACT</name>
<keyword evidence="7 8" id="KW-0520">NAD</keyword>
<dbReference type="InterPro" id="IPR052530">
    <property type="entry name" value="NAD(P)H_nitroreductase"/>
</dbReference>
<dbReference type="Pfam" id="PF00881">
    <property type="entry name" value="Nitroreductase"/>
    <property type="match status" value="1"/>
</dbReference>
<evidence type="ECO:0000313" key="10">
    <source>
        <dbReference type="EMBL" id="MFD2275645.1"/>
    </source>
</evidence>
<evidence type="ECO:0000313" key="11">
    <source>
        <dbReference type="Proteomes" id="UP001597297"/>
    </source>
</evidence>
<dbReference type="PANTHER" id="PTHR43821">
    <property type="entry name" value="NAD(P)H NITROREDUCTASE YDJA-RELATED"/>
    <property type="match status" value="1"/>
</dbReference>
<keyword evidence="5 8" id="KW-0521">NADP</keyword>
<dbReference type="RefSeq" id="WP_377094786.1">
    <property type="nucleotide sequence ID" value="NZ_JBHSJM010000001.1"/>
</dbReference>
<comment type="similarity">
    <text evidence="2 8">Belongs to the nitroreductase family.</text>
</comment>
<dbReference type="Proteomes" id="UP001597297">
    <property type="component" value="Unassembled WGS sequence"/>
</dbReference>
<dbReference type="InterPro" id="IPR026021">
    <property type="entry name" value="YdjA-like"/>
</dbReference>
<evidence type="ECO:0000256" key="8">
    <source>
        <dbReference type="PIRNR" id="PIRNR000232"/>
    </source>
</evidence>
<keyword evidence="4 8" id="KW-0288">FMN</keyword>
<keyword evidence="11" id="KW-1185">Reference proteome</keyword>